<organism evidence="1 2">
    <name type="scientific">Mycobacterium dioxanotrophicus</name>
    <dbReference type="NCBI Taxonomy" id="482462"/>
    <lineage>
        <taxon>Bacteria</taxon>
        <taxon>Bacillati</taxon>
        <taxon>Actinomycetota</taxon>
        <taxon>Actinomycetes</taxon>
        <taxon>Mycobacteriales</taxon>
        <taxon>Mycobacteriaceae</taxon>
        <taxon>Mycobacterium</taxon>
    </lineage>
</organism>
<geneLocation type="plasmid" evidence="1 2">
    <name>unnamed3</name>
</geneLocation>
<dbReference type="EMBL" id="CP020812">
    <property type="protein sequence ID" value="ART74497.1"/>
    <property type="molecule type" value="Genomic_DNA"/>
</dbReference>
<evidence type="ECO:0000313" key="1">
    <source>
        <dbReference type="EMBL" id="ART74497.1"/>
    </source>
</evidence>
<keyword evidence="2" id="KW-1185">Reference proteome</keyword>
<dbReference type="KEGG" id="mdx:BTO20_38330"/>
<dbReference type="AlphaFoldDB" id="A0A1Y0CHN5"/>
<evidence type="ECO:0000313" key="2">
    <source>
        <dbReference type="Proteomes" id="UP000195331"/>
    </source>
</evidence>
<protein>
    <submittedName>
        <fullName evidence="1">Uncharacterized protein</fullName>
    </submittedName>
</protein>
<gene>
    <name evidence="1" type="ORF">BTO20_38330</name>
</gene>
<keyword evidence="1" id="KW-0614">Plasmid</keyword>
<reference evidence="1 2" key="1">
    <citation type="submission" date="2017-04" db="EMBL/GenBank/DDBJ databases">
        <title>Whole Genome Sequence of 1,4-Dioxane Degrading Bacterium Mycobacterium dioxanotrophicus PH-06.</title>
        <authorList>
            <person name="He Y."/>
        </authorList>
    </citation>
    <scope>NUCLEOTIDE SEQUENCE [LARGE SCALE GENOMIC DNA]</scope>
    <source>
        <strain evidence="1 2">PH-06</strain>
        <plasmid evidence="1 2">unnamed3</plasmid>
    </source>
</reference>
<accession>A0A1Y0CHN5</accession>
<name>A0A1Y0CHN5_9MYCO</name>
<sequence>MARPGAVPSSTPVPVPEHARWWSYAQACAVAFRLGEAPPEIDVFGPVLDHDECVYFSATAQYARLYGGDGSYTTNGFVAFGRPAVMAGALAASAYVNHRRKVAAKREAVSRWRDQQQSMVIGTSSRLMVNTVEHGWLSFYYSAVNEYVPDLPRWALTLGFGSQCVPMQLVGPCVPAAAVLVSVALDPQRWWRDPRLGPLLTG</sequence>
<proteinExistence type="predicted"/>
<dbReference type="Proteomes" id="UP000195331">
    <property type="component" value="Plasmid unnamed3"/>
</dbReference>
<dbReference type="OrthoDB" id="3821116at2"/>